<evidence type="ECO:0000256" key="1">
    <source>
        <dbReference type="ARBA" id="ARBA00022741"/>
    </source>
</evidence>
<feature type="domain" description="Kinesin motor" evidence="7">
    <location>
        <begin position="6"/>
        <end position="324"/>
    </location>
</feature>
<dbReference type="GO" id="GO:0007018">
    <property type="term" value="P:microtubule-based movement"/>
    <property type="evidence" value="ECO:0007669"/>
    <property type="project" value="InterPro"/>
</dbReference>
<evidence type="ECO:0000256" key="6">
    <source>
        <dbReference type="SAM" id="MobiDB-lite"/>
    </source>
</evidence>
<evidence type="ECO:0000313" key="8">
    <source>
        <dbReference type="EMBL" id="KDQ07414.1"/>
    </source>
</evidence>
<name>A0A067LW83_BOTB1</name>
<dbReference type="InterPro" id="IPR019821">
    <property type="entry name" value="Kinesin_motor_CS"/>
</dbReference>
<keyword evidence="9" id="KW-1185">Reference proteome</keyword>
<dbReference type="GO" id="GO:0005874">
    <property type="term" value="C:microtubule"/>
    <property type="evidence" value="ECO:0007669"/>
    <property type="project" value="UniProtKB-KW"/>
</dbReference>
<dbReference type="HOGENOM" id="CLU_001485_27_0_1"/>
<dbReference type="GO" id="GO:0051231">
    <property type="term" value="P:spindle elongation"/>
    <property type="evidence" value="ECO:0007669"/>
    <property type="project" value="TreeGrafter"/>
</dbReference>
<gene>
    <name evidence="8" type="ORF">BOTBODRAFT_609753</name>
</gene>
<keyword evidence="3 5" id="KW-0505">Motor protein</keyword>
<sequence>MADHFKVKTLCRVRPFLPSEMSDDGVQVSDGSISVVNPRDPTQRFKFNFSSAYGQDATQDELFDTDVHPLLDYIFTGLTVTIFAYGVTSSGKTHTVQGSPSSPGIIPRVINALFKKKARIRRLQVDLSVTYMEIYKDEVYDLLVPRENAPKLSVRENDEGKVVVANLTEKSISSCEEFEKIFSVACKSRSVGSTNLNHASSRSHAALAIKVSIYDPQENTVLTGQINLVDLAGSENNKLTGNDPIRMAESAAINKSLSVLGQVVHAINQGSQRIPYRDSKLTRILQDSLGGSSICLLICNLAPGAKFRQDTLNTLNFATRTKEIENRPIVNERDTRPMPKPHFAALAPPRMPSARPSIGRPSLSSSSSLGSGRQSIGGRSISGPEVITVKKKPELRRVSFSGMARASADCMEVEPNKEDVAGWGLTKEEIEKKISEAVEAEVARRLEEALKQALPPPPPPPPVQITPPGMLTPFIKKTRELDDEYKIRLEALERKYERGCSDLQVAAAMSPVTKKKTAKAFVVLARSHQDNDDLQVALELYSRAQSYAPDNDKLRSR</sequence>
<proteinExistence type="inferred from homology"/>
<dbReference type="SUPFAM" id="SSF52540">
    <property type="entry name" value="P-loop containing nucleoside triphosphate hydrolases"/>
    <property type="match status" value="1"/>
</dbReference>
<dbReference type="Pfam" id="PF00225">
    <property type="entry name" value="Kinesin"/>
    <property type="match status" value="1"/>
</dbReference>
<evidence type="ECO:0000256" key="4">
    <source>
        <dbReference type="PROSITE-ProRule" id="PRU00339"/>
    </source>
</evidence>
<comment type="similarity">
    <text evidence="3 5">Belongs to the TRAFAC class myosin-kinesin ATPase superfamily. Kinesin family.</text>
</comment>
<evidence type="ECO:0000256" key="2">
    <source>
        <dbReference type="ARBA" id="ARBA00022840"/>
    </source>
</evidence>
<dbReference type="PRINTS" id="PR00380">
    <property type="entry name" value="KINESINHEAVY"/>
</dbReference>
<protein>
    <recommendedName>
        <fullName evidence="5">Kinesin-like protein</fullName>
    </recommendedName>
</protein>
<evidence type="ECO:0000256" key="5">
    <source>
        <dbReference type="RuleBase" id="RU000394"/>
    </source>
</evidence>
<dbReference type="EMBL" id="KL198107">
    <property type="protein sequence ID" value="KDQ07414.1"/>
    <property type="molecule type" value="Genomic_DNA"/>
</dbReference>
<dbReference type="GO" id="GO:0005875">
    <property type="term" value="C:microtubule associated complex"/>
    <property type="evidence" value="ECO:0007669"/>
    <property type="project" value="TreeGrafter"/>
</dbReference>
<keyword evidence="5" id="KW-0493">Microtubule</keyword>
<keyword evidence="4" id="KW-0802">TPR repeat</keyword>
<dbReference type="PANTHER" id="PTHR47969:SF9">
    <property type="entry name" value="KINESIN-LIKE PROTEIN"/>
    <property type="match status" value="1"/>
</dbReference>
<dbReference type="InterPro" id="IPR036961">
    <property type="entry name" value="Kinesin_motor_dom_sf"/>
</dbReference>
<evidence type="ECO:0000313" key="9">
    <source>
        <dbReference type="Proteomes" id="UP000027195"/>
    </source>
</evidence>
<dbReference type="GO" id="GO:0003777">
    <property type="term" value="F:microtubule motor activity"/>
    <property type="evidence" value="ECO:0007669"/>
    <property type="project" value="InterPro"/>
</dbReference>
<dbReference type="InterPro" id="IPR027640">
    <property type="entry name" value="Kinesin-like_fam"/>
</dbReference>
<dbReference type="SMART" id="SM00129">
    <property type="entry name" value="KISc"/>
    <property type="match status" value="1"/>
</dbReference>
<dbReference type="GO" id="GO:0007052">
    <property type="term" value="P:mitotic spindle organization"/>
    <property type="evidence" value="ECO:0007669"/>
    <property type="project" value="TreeGrafter"/>
</dbReference>
<dbReference type="Gene3D" id="3.40.850.10">
    <property type="entry name" value="Kinesin motor domain"/>
    <property type="match status" value="1"/>
</dbReference>
<dbReference type="InParanoid" id="A0A067LW83"/>
<dbReference type="PROSITE" id="PS50067">
    <property type="entry name" value="KINESIN_MOTOR_2"/>
    <property type="match status" value="1"/>
</dbReference>
<dbReference type="InterPro" id="IPR019734">
    <property type="entry name" value="TPR_rpt"/>
</dbReference>
<keyword evidence="1 3" id="KW-0547">Nucleotide-binding</keyword>
<dbReference type="STRING" id="930990.A0A067LW83"/>
<dbReference type="InterPro" id="IPR027417">
    <property type="entry name" value="P-loop_NTPase"/>
</dbReference>
<dbReference type="PROSITE" id="PS00411">
    <property type="entry name" value="KINESIN_MOTOR_1"/>
    <property type="match status" value="1"/>
</dbReference>
<feature type="binding site" evidence="3">
    <location>
        <begin position="86"/>
        <end position="93"/>
    </location>
    <ligand>
        <name>ATP</name>
        <dbReference type="ChEBI" id="CHEBI:30616"/>
    </ligand>
</feature>
<organism evidence="8 9">
    <name type="scientific">Botryobasidium botryosum (strain FD-172 SS1)</name>
    <dbReference type="NCBI Taxonomy" id="930990"/>
    <lineage>
        <taxon>Eukaryota</taxon>
        <taxon>Fungi</taxon>
        <taxon>Dikarya</taxon>
        <taxon>Basidiomycota</taxon>
        <taxon>Agaricomycotina</taxon>
        <taxon>Agaricomycetes</taxon>
        <taxon>Cantharellales</taxon>
        <taxon>Botryobasidiaceae</taxon>
        <taxon>Botryobasidium</taxon>
    </lineage>
</organism>
<reference evidence="9" key="1">
    <citation type="journal article" date="2014" name="Proc. Natl. Acad. Sci. U.S.A.">
        <title>Extensive sampling of basidiomycete genomes demonstrates inadequacy of the white-rot/brown-rot paradigm for wood decay fungi.</title>
        <authorList>
            <person name="Riley R."/>
            <person name="Salamov A.A."/>
            <person name="Brown D.W."/>
            <person name="Nagy L.G."/>
            <person name="Floudas D."/>
            <person name="Held B.W."/>
            <person name="Levasseur A."/>
            <person name="Lombard V."/>
            <person name="Morin E."/>
            <person name="Otillar R."/>
            <person name="Lindquist E.A."/>
            <person name="Sun H."/>
            <person name="LaButti K.M."/>
            <person name="Schmutz J."/>
            <person name="Jabbour D."/>
            <person name="Luo H."/>
            <person name="Baker S.E."/>
            <person name="Pisabarro A.G."/>
            <person name="Walton J.D."/>
            <person name="Blanchette R.A."/>
            <person name="Henrissat B."/>
            <person name="Martin F."/>
            <person name="Cullen D."/>
            <person name="Hibbett D.S."/>
            <person name="Grigoriev I.V."/>
        </authorList>
    </citation>
    <scope>NUCLEOTIDE SEQUENCE [LARGE SCALE GENOMIC DNA]</scope>
    <source>
        <strain evidence="9">FD-172 SS1</strain>
    </source>
</reference>
<dbReference type="OrthoDB" id="3176171at2759"/>
<dbReference type="GO" id="GO:0008017">
    <property type="term" value="F:microtubule binding"/>
    <property type="evidence" value="ECO:0007669"/>
    <property type="project" value="InterPro"/>
</dbReference>
<dbReference type="PANTHER" id="PTHR47969">
    <property type="entry name" value="CHROMOSOME-ASSOCIATED KINESIN KIF4A-RELATED"/>
    <property type="match status" value="1"/>
</dbReference>
<dbReference type="InterPro" id="IPR001752">
    <property type="entry name" value="Kinesin_motor_dom"/>
</dbReference>
<feature type="compositionally biased region" description="Low complexity" evidence="6">
    <location>
        <begin position="356"/>
        <end position="384"/>
    </location>
</feature>
<evidence type="ECO:0000259" key="7">
    <source>
        <dbReference type="PROSITE" id="PS50067"/>
    </source>
</evidence>
<feature type="region of interest" description="Disordered" evidence="6">
    <location>
        <begin position="332"/>
        <end position="388"/>
    </location>
</feature>
<dbReference type="AlphaFoldDB" id="A0A067LW83"/>
<evidence type="ECO:0000256" key="3">
    <source>
        <dbReference type="PROSITE-ProRule" id="PRU00283"/>
    </source>
</evidence>
<feature type="repeat" description="TPR" evidence="4">
    <location>
        <begin position="518"/>
        <end position="551"/>
    </location>
</feature>
<keyword evidence="2 3" id="KW-0067">ATP-binding</keyword>
<dbReference type="CDD" id="cd00106">
    <property type="entry name" value="KISc"/>
    <property type="match status" value="1"/>
</dbReference>
<accession>A0A067LW83</accession>
<dbReference type="GO" id="GO:0005524">
    <property type="term" value="F:ATP binding"/>
    <property type="evidence" value="ECO:0007669"/>
    <property type="project" value="UniProtKB-UniRule"/>
</dbReference>
<dbReference type="Proteomes" id="UP000027195">
    <property type="component" value="Unassembled WGS sequence"/>
</dbReference>
<dbReference type="PROSITE" id="PS50005">
    <property type="entry name" value="TPR"/>
    <property type="match status" value="1"/>
</dbReference>